<evidence type="ECO:0000313" key="7">
    <source>
        <dbReference type="Proteomes" id="UP001345963"/>
    </source>
</evidence>
<proteinExistence type="predicted"/>
<dbReference type="Gene3D" id="3.40.50.2300">
    <property type="match status" value="2"/>
</dbReference>
<accession>A0ABU7A6Q5</accession>
<comment type="subcellular location">
    <subcellularLocation>
        <location evidence="1">Membrane</location>
    </subcellularLocation>
</comment>
<evidence type="ECO:0000256" key="3">
    <source>
        <dbReference type="ARBA" id="ARBA00022989"/>
    </source>
</evidence>
<dbReference type="Proteomes" id="UP001345963">
    <property type="component" value="Unassembled WGS sequence"/>
</dbReference>
<keyword evidence="7" id="KW-1185">Reference proteome</keyword>
<organism evidence="6 7">
    <name type="scientific">Ataeniobius toweri</name>
    <dbReference type="NCBI Taxonomy" id="208326"/>
    <lineage>
        <taxon>Eukaryota</taxon>
        <taxon>Metazoa</taxon>
        <taxon>Chordata</taxon>
        <taxon>Craniata</taxon>
        <taxon>Vertebrata</taxon>
        <taxon>Euteleostomi</taxon>
        <taxon>Actinopterygii</taxon>
        <taxon>Neopterygii</taxon>
        <taxon>Teleostei</taxon>
        <taxon>Neoteleostei</taxon>
        <taxon>Acanthomorphata</taxon>
        <taxon>Ovalentaria</taxon>
        <taxon>Atherinomorphae</taxon>
        <taxon>Cyprinodontiformes</taxon>
        <taxon>Goodeidae</taxon>
        <taxon>Ataeniobius</taxon>
    </lineage>
</organism>
<keyword evidence="3" id="KW-1133">Transmembrane helix</keyword>
<dbReference type="InterPro" id="IPR001828">
    <property type="entry name" value="ANF_lig-bd_rcpt"/>
</dbReference>
<evidence type="ECO:0000313" key="6">
    <source>
        <dbReference type="EMBL" id="MED6233275.1"/>
    </source>
</evidence>
<evidence type="ECO:0000256" key="1">
    <source>
        <dbReference type="ARBA" id="ARBA00004370"/>
    </source>
</evidence>
<evidence type="ECO:0000256" key="2">
    <source>
        <dbReference type="ARBA" id="ARBA00022692"/>
    </source>
</evidence>
<feature type="non-terminal residue" evidence="6">
    <location>
        <position position="258"/>
    </location>
</feature>
<evidence type="ECO:0000259" key="5">
    <source>
        <dbReference type="Pfam" id="PF01094"/>
    </source>
</evidence>
<dbReference type="EMBL" id="JAHUTI010002151">
    <property type="protein sequence ID" value="MED6233275.1"/>
    <property type="molecule type" value="Genomic_DNA"/>
</dbReference>
<sequence length="258" mass="28951">MSSFNQVEAQSSSLGSGTTTLKPRLISPNPASCALLKVLMPLSQWILIFVRSLDVTLAPDSLNISGLSTLQVILDTAAEKKWVVTAINVGDLKDERKDEAYRSLFQDLEIRKERRIILDCEQDKVKDIMEQVITIGRHVKGHHYIIANLGFLDGDLSKIQYGGANVSGFQIVDFDDPVVAKFDQRWEALEEKEYPGADTRIRYTSALTYDAVHVMTEAFRFLHKQRIDMSRRGNSGDCLANPAVPWAQGVEIERALKQ</sequence>
<name>A0ABU7A6Q5_9TELE</name>
<keyword evidence="2" id="KW-0812">Transmembrane</keyword>
<dbReference type="Pfam" id="PF01094">
    <property type="entry name" value="ANF_receptor"/>
    <property type="match status" value="1"/>
</dbReference>
<feature type="domain" description="Receptor ligand binding region" evidence="5">
    <location>
        <begin position="65"/>
        <end position="258"/>
    </location>
</feature>
<evidence type="ECO:0000256" key="4">
    <source>
        <dbReference type="ARBA" id="ARBA00023136"/>
    </source>
</evidence>
<gene>
    <name evidence="6" type="primary">GRIA2_3</name>
    <name evidence="6" type="ORF">ATANTOWER_009387</name>
</gene>
<keyword evidence="4" id="KW-0472">Membrane</keyword>
<comment type="caution">
    <text evidence="6">The sequence shown here is derived from an EMBL/GenBank/DDBJ whole genome shotgun (WGS) entry which is preliminary data.</text>
</comment>
<dbReference type="SUPFAM" id="SSF53822">
    <property type="entry name" value="Periplasmic binding protein-like I"/>
    <property type="match status" value="1"/>
</dbReference>
<protein>
    <submittedName>
        <fullName evidence="6">Glutamate receptor 2</fullName>
    </submittedName>
</protein>
<keyword evidence="6" id="KW-0675">Receptor</keyword>
<reference evidence="6 7" key="1">
    <citation type="submission" date="2021-07" db="EMBL/GenBank/DDBJ databases">
        <authorList>
            <person name="Palmer J.M."/>
        </authorList>
    </citation>
    <scope>NUCLEOTIDE SEQUENCE [LARGE SCALE GENOMIC DNA]</scope>
    <source>
        <strain evidence="6 7">AT_MEX2019</strain>
        <tissue evidence="6">Muscle</tissue>
    </source>
</reference>
<dbReference type="InterPro" id="IPR028082">
    <property type="entry name" value="Peripla_BP_I"/>
</dbReference>